<dbReference type="PANTHER" id="PTHR45764">
    <property type="entry name" value="BZIP TRANSCRIPTION FACTOR 44"/>
    <property type="match status" value="1"/>
</dbReference>
<dbReference type="SUPFAM" id="SSF57959">
    <property type="entry name" value="Leucine zipper domain"/>
    <property type="match status" value="1"/>
</dbReference>
<proteinExistence type="predicted"/>
<dbReference type="SMART" id="SM00338">
    <property type="entry name" value="BRLZ"/>
    <property type="match status" value="1"/>
</dbReference>
<name>A0A8S0U8N2_OLEEU</name>
<dbReference type="PROSITE" id="PS50217">
    <property type="entry name" value="BZIP"/>
    <property type="match status" value="1"/>
</dbReference>
<dbReference type="PANTHER" id="PTHR45764:SF31">
    <property type="entry name" value="BASIC LEUCINE ZIPPER 1"/>
    <property type="match status" value="1"/>
</dbReference>
<reference evidence="8 9" key="1">
    <citation type="submission" date="2019-12" db="EMBL/GenBank/DDBJ databases">
        <authorList>
            <person name="Alioto T."/>
            <person name="Alioto T."/>
            <person name="Gomez Garrido J."/>
        </authorList>
    </citation>
    <scope>NUCLEOTIDE SEQUENCE [LARGE SCALE GENOMIC DNA]</scope>
</reference>
<keyword evidence="2" id="KW-0805">Transcription regulation</keyword>
<evidence type="ECO:0000313" key="9">
    <source>
        <dbReference type="Proteomes" id="UP000594638"/>
    </source>
</evidence>
<dbReference type="InterPro" id="IPR004827">
    <property type="entry name" value="bZIP"/>
</dbReference>
<accession>A0A8S0U8N2</accession>
<dbReference type="CDD" id="cd14702">
    <property type="entry name" value="bZIP_plant_GBF1"/>
    <property type="match status" value="1"/>
</dbReference>
<feature type="compositionally biased region" description="Polar residues" evidence="6">
    <location>
        <begin position="1"/>
        <end position="10"/>
    </location>
</feature>
<dbReference type="EMBL" id="CACTIH010007390">
    <property type="protein sequence ID" value="CAA3012120.1"/>
    <property type="molecule type" value="Genomic_DNA"/>
</dbReference>
<comment type="subcellular location">
    <subcellularLocation>
        <location evidence="1">Nucleus</location>
    </subcellularLocation>
</comment>
<gene>
    <name evidence="8" type="ORF">OLEA9_A048072A</name>
</gene>
<evidence type="ECO:0000313" key="8">
    <source>
        <dbReference type="EMBL" id="CAA3012120.1"/>
    </source>
</evidence>
<dbReference type="Gramene" id="OE9A048072AT3">
    <property type="protein sequence ID" value="OE9A048072AC3"/>
    <property type="gene ID" value="OE9A048072A"/>
</dbReference>
<dbReference type="GO" id="GO:0046982">
    <property type="term" value="F:protein heterodimerization activity"/>
    <property type="evidence" value="ECO:0007669"/>
    <property type="project" value="UniProtKB-ARBA"/>
</dbReference>
<dbReference type="InterPro" id="IPR046347">
    <property type="entry name" value="bZIP_sf"/>
</dbReference>
<feature type="compositionally biased region" description="Basic and acidic residues" evidence="6">
    <location>
        <begin position="13"/>
        <end position="23"/>
    </location>
</feature>
<protein>
    <submittedName>
        <fullName evidence="8">BZIP transcription factor 53-like</fullName>
    </submittedName>
</protein>
<dbReference type="GO" id="GO:0045893">
    <property type="term" value="P:positive regulation of DNA-templated transcription"/>
    <property type="evidence" value="ECO:0007669"/>
    <property type="project" value="TreeGrafter"/>
</dbReference>
<dbReference type="Pfam" id="PF00170">
    <property type="entry name" value="bZIP_1"/>
    <property type="match status" value="1"/>
</dbReference>
<evidence type="ECO:0000256" key="2">
    <source>
        <dbReference type="ARBA" id="ARBA00023015"/>
    </source>
</evidence>
<organism evidence="8 9">
    <name type="scientific">Olea europaea subsp. europaea</name>
    <dbReference type="NCBI Taxonomy" id="158383"/>
    <lineage>
        <taxon>Eukaryota</taxon>
        <taxon>Viridiplantae</taxon>
        <taxon>Streptophyta</taxon>
        <taxon>Embryophyta</taxon>
        <taxon>Tracheophyta</taxon>
        <taxon>Spermatophyta</taxon>
        <taxon>Magnoliopsida</taxon>
        <taxon>eudicotyledons</taxon>
        <taxon>Gunneridae</taxon>
        <taxon>Pentapetalae</taxon>
        <taxon>asterids</taxon>
        <taxon>lamiids</taxon>
        <taxon>Lamiales</taxon>
        <taxon>Oleaceae</taxon>
        <taxon>Oleeae</taxon>
        <taxon>Olea</taxon>
    </lineage>
</organism>
<evidence type="ECO:0000259" key="7">
    <source>
        <dbReference type="PROSITE" id="PS50217"/>
    </source>
</evidence>
<evidence type="ECO:0000256" key="4">
    <source>
        <dbReference type="ARBA" id="ARBA00023163"/>
    </source>
</evidence>
<sequence>MPSNKHCSPSSEDENRHALIDEKKRKRMISNRESARRSRMRRQQHIKDLQHEIMHFINKSNEMVLKINDITQRYSIVESENIILRAQKDELWRRLEYVEMVTNYIYMANEHSVNSIQDYWLNPWQRPVQFLPIPNLCWDFPVLKFH</sequence>
<dbReference type="Proteomes" id="UP000594638">
    <property type="component" value="Unassembled WGS sequence"/>
</dbReference>
<evidence type="ECO:0000256" key="3">
    <source>
        <dbReference type="ARBA" id="ARBA00023125"/>
    </source>
</evidence>
<dbReference type="InterPro" id="IPR045314">
    <property type="entry name" value="bZIP_plant_GBF1"/>
</dbReference>
<comment type="caution">
    <text evidence="8">The sequence shown here is derived from an EMBL/GenBank/DDBJ whole genome shotgun (WGS) entry which is preliminary data.</text>
</comment>
<dbReference type="PROSITE" id="PS00036">
    <property type="entry name" value="BZIP_BASIC"/>
    <property type="match status" value="1"/>
</dbReference>
<evidence type="ECO:0000256" key="1">
    <source>
        <dbReference type="ARBA" id="ARBA00004123"/>
    </source>
</evidence>
<dbReference type="GO" id="GO:0005634">
    <property type="term" value="C:nucleus"/>
    <property type="evidence" value="ECO:0007669"/>
    <property type="project" value="UniProtKB-SubCell"/>
</dbReference>
<keyword evidence="4" id="KW-0804">Transcription</keyword>
<dbReference type="GO" id="GO:0003700">
    <property type="term" value="F:DNA-binding transcription factor activity"/>
    <property type="evidence" value="ECO:0007669"/>
    <property type="project" value="InterPro"/>
</dbReference>
<feature type="domain" description="BZIP" evidence="7">
    <location>
        <begin position="21"/>
        <end position="84"/>
    </location>
</feature>
<keyword evidence="3" id="KW-0238">DNA-binding</keyword>
<keyword evidence="5" id="KW-0539">Nucleus</keyword>
<dbReference type="GO" id="GO:0000976">
    <property type="term" value="F:transcription cis-regulatory region binding"/>
    <property type="evidence" value="ECO:0007669"/>
    <property type="project" value="TreeGrafter"/>
</dbReference>
<dbReference type="FunFam" id="1.20.5.170:FF:000020">
    <property type="entry name" value="BZIP transcription factor"/>
    <property type="match status" value="1"/>
</dbReference>
<dbReference type="AlphaFoldDB" id="A0A8S0U8N2"/>
<dbReference type="Gene3D" id="1.20.5.170">
    <property type="match status" value="1"/>
</dbReference>
<dbReference type="OrthoDB" id="551672at2759"/>
<feature type="region of interest" description="Disordered" evidence="6">
    <location>
        <begin position="1"/>
        <end position="42"/>
    </location>
</feature>
<evidence type="ECO:0000256" key="6">
    <source>
        <dbReference type="SAM" id="MobiDB-lite"/>
    </source>
</evidence>
<evidence type="ECO:0000256" key="5">
    <source>
        <dbReference type="ARBA" id="ARBA00023242"/>
    </source>
</evidence>
<keyword evidence="9" id="KW-1185">Reference proteome</keyword>